<keyword evidence="10" id="KW-1015">Disulfide bond</keyword>
<keyword evidence="12" id="KW-0294">Fucose metabolism</keyword>
<evidence type="ECO:0000256" key="18">
    <source>
        <dbReference type="ARBA" id="ARBA00048647"/>
    </source>
</evidence>
<keyword evidence="5" id="KW-0328">Glycosyltransferase</keyword>
<comment type="catalytic activity">
    <reaction evidence="18">
        <text>L-seryl-[protein] + GDP-beta-L-fucose = 3-O-(alpha-L-fucosyl)-L-seryl-[protein] + GDP + H(+)</text>
        <dbReference type="Rhea" id="RHEA:63644"/>
        <dbReference type="Rhea" id="RHEA-COMP:9863"/>
        <dbReference type="Rhea" id="RHEA-COMP:17914"/>
        <dbReference type="ChEBI" id="CHEBI:15378"/>
        <dbReference type="ChEBI" id="CHEBI:29999"/>
        <dbReference type="ChEBI" id="CHEBI:57273"/>
        <dbReference type="ChEBI" id="CHEBI:58189"/>
        <dbReference type="ChEBI" id="CHEBI:189632"/>
        <dbReference type="EC" id="2.4.1.221"/>
    </reaction>
    <physiologicalReaction direction="left-to-right" evidence="18">
        <dbReference type="Rhea" id="RHEA:63645"/>
    </physiologicalReaction>
</comment>
<organism evidence="19 20">
    <name type="scientific">Ranatra chinensis</name>
    <dbReference type="NCBI Taxonomy" id="642074"/>
    <lineage>
        <taxon>Eukaryota</taxon>
        <taxon>Metazoa</taxon>
        <taxon>Ecdysozoa</taxon>
        <taxon>Arthropoda</taxon>
        <taxon>Hexapoda</taxon>
        <taxon>Insecta</taxon>
        <taxon>Pterygota</taxon>
        <taxon>Neoptera</taxon>
        <taxon>Paraneoptera</taxon>
        <taxon>Hemiptera</taxon>
        <taxon>Heteroptera</taxon>
        <taxon>Panheteroptera</taxon>
        <taxon>Nepomorpha</taxon>
        <taxon>Nepidae</taxon>
        <taxon>Ranatrinae</taxon>
        <taxon>Ranatra</taxon>
    </lineage>
</organism>
<comment type="catalytic activity">
    <reaction evidence="17">
        <text>L-threonyl-[protein] + GDP-beta-L-fucose = 3-O-(alpha-L-fucosyl)-L-threonyl-[protein] + GDP + H(+)</text>
        <dbReference type="Rhea" id="RHEA:70491"/>
        <dbReference type="Rhea" id="RHEA-COMP:11060"/>
        <dbReference type="Rhea" id="RHEA-COMP:17915"/>
        <dbReference type="ChEBI" id="CHEBI:15378"/>
        <dbReference type="ChEBI" id="CHEBI:30013"/>
        <dbReference type="ChEBI" id="CHEBI:57273"/>
        <dbReference type="ChEBI" id="CHEBI:58189"/>
        <dbReference type="ChEBI" id="CHEBI:189631"/>
        <dbReference type="EC" id="2.4.1.221"/>
    </reaction>
    <physiologicalReaction direction="left-to-right" evidence="17">
        <dbReference type="Rhea" id="RHEA:70492"/>
    </physiologicalReaction>
</comment>
<keyword evidence="8" id="KW-0256">Endoplasmic reticulum</keyword>
<reference evidence="19 20" key="1">
    <citation type="submission" date="2024-07" db="EMBL/GenBank/DDBJ databases">
        <title>Chromosome-level genome assembly of the water stick insect Ranatra chinensis (Heteroptera: Nepidae).</title>
        <authorList>
            <person name="Liu X."/>
        </authorList>
    </citation>
    <scope>NUCLEOTIDE SEQUENCE [LARGE SCALE GENOMIC DNA]</scope>
    <source>
        <strain evidence="19">Cailab_2021Rc</strain>
        <tissue evidence="19">Muscle</tissue>
    </source>
</reference>
<dbReference type="Gene3D" id="3.40.50.11350">
    <property type="match status" value="1"/>
</dbReference>
<protein>
    <recommendedName>
        <fullName evidence="15">GDP-fucose protein O-fucosyltransferase 2</fullName>
        <ecNumber evidence="4">2.4.1.221</ecNumber>
    </recommendedName>
    <alternativeName>
        <fullName evidence="16">Peptide-O-fucosyltransferase 2</fullName>
    </alternativeName>
</protein>
<evidence type="ECO:0000256" key="9">
    <source>
        <dbReference type="ARBA" id="ARBA00023034"/>
    </source>
</evidence>
<evidence type="ECO:0000256" key="1">
    <source>
        <dbReference type="ARBA" id="ARBA00004240"/>
    </source>
</evidence>
<evidence type="ECO:0000256" key="15">
    <source>
        <dbReference type="ARBA" id="ARBA00026232"/>
    </source>
</evidence>
<dbReference type="PANTHER" id="PTHR13398">
    <property type="entry name" value="GDP-FUCOSE PROTEIN O-FUCOSYLTRANSFERASE 2"/>
    <property type="match status" value="1"/>
</dbReference>
<evidence type="ECO:0000256" key="13">
    <source>
        <dbReference type="ARBA" id="ARBA00023277"/>
    </source>
</evidence>
<keyword evidence="11" id="KW-0325">Glycoprotein</keyword>
<dbReference type="FunFam" id="3.40.50.11350:FF:000002">
    <property type="entry name" value="GDP-fucose protein O-fucosyltransferase 2"/>
    <property type="match status" value="1"/>
</dbReference>
<evidence type="ECO:0000313" key="19">
    <source>
        <dbReference type="EMBL" id="KAL1140243.1"/>
    </source>
</evidence>
<evidence type="ECO:0000256" key="6">
    <source>
        <dbReference type="ARBA" id="ARBA00022679"/>
    </source>
</evidence>
<evidence type="ECO:0000256" key="14">
    <source>
        <dbReference type="ARBA" id="ARBA00025803"/>
    </source>
</evidence>
<dbReference type="EMBL" id="JBFDAA010000001">
    <property type="protein sequence ID" value="KAL1140243.1"/>
    <property type="molecule type" value="Genomic_DNA"/>
</dbReference>
<evidence type="ECO:0000256" key="11">
    <source>
        <dbReference type="ARBA" id="ARBA00023180"/>
    </source>
</evidence>
<keyword evidence="20" id="KW-1185">Reference proteome</keyword>
<comment type="similarity">
    <text evidence="14">Belongs to the glycosyltransferase 68 family.</text>
</comment>
<evidence type="ECO:0000256" key="12">
    <source>
        <dbReference type="ARBA" id="ARBA00023253"/>
    </source>
</evidence>
<keyword evidence="13" id="KW-0119">Carbohydrate metabolism</keyword>
<evidence type="ECO:0000256" key="7">
    <source>
        <dbReference type="ARBA" id="ARBA00022729"/>
    </source>
</evidence>
<dbReference type="CDD" id="cd11298">
    <property type="entry name" value="O-FucT-2"/>
    <property type="match status" value="1"/>
</dbReference>
<accession>A0ABD0ZHI7</accession>
<dbReference type="AlphaFoldDB" id="A0ABD0ZHI7"/>
<evidence type="ECO:0000256" key="4">
    <source>
        <dbReference type="ARBA" id="ARBA00012196"/>
    </source>
</evidence>
<proteinExistence type="inferred from homology"/>
<dbReference type="Gene3D" id="3.40.50.11340">
    <property type="match status" value="1"/>
</dbReference>
<keyword evidence="7" id="KW-0732">Signal</keyword>
<comment type="subcellular location">
    <subcellularLocation>
        <location evidence="1">Endoplasmic reticulum</location>
    </subcellularLocation>
    <subcellularLocation>
        <location evidence="2">Golgi apparatus</location>
    </subcellularLocation>
</comment>
<dbReference type="InterPro" id="IPR045130">
    <property type="entry name" value="OFUT2-like"/>
</dbReference>
<evidence type="ECO:0000256" key="5">
    <source>
        <dbReference type="ARBA" id="ARBA00022676"/>
    </source>
</evidence>
<dbReference type="GO" id="GO:0005794">
    <property type="term" value="C:Golgi apparatus"/>
    <property type="evidence" value="ECO:0007669"/>
    <property type="project" value="UniProtKB-SubCell"/>
</dbReference>
<comment type="caution">
    <text evidence="19">The sequence shown here is derived from an EMBL/GenBank/DDBJ whole genome shotgun (WGS) entry which is preliminary data.</text>
</comment>
<dbReference type="GO" id="GO:0046922">
    <property type="term" value="F:peptide-O-fucosyltransferase activity"/>
    <property type="evidence" value="ECO:0007669"/>
    <property type="project" value="UniProtKB-EC"/>
</dbReference>
<evidence type="ECO:0000256" key="3">
    <source>
        <dbReference type="ARBA" id="ARBA00004922"/>
    </source>
</evidence>
<dbReference type="GO" id="GO:0006004">
    <property type="term" value="P:fucose metabolic process"/>
    <property type="evidence" value="ECO:0007669"/>
    <property type="project" value="UniProtKB-KW"/>
</dbReference>
<keyword evidence="9" id="KW-0333">Golgi apparatus</keyword>
<dbReference type="PANTHER" id="PTHR13398:SF0">
    <property type="entry name" value="GDP-FUCOSE PROTEIN O-FUCOSYLTRANSFERASE 2"/>
    <property type="match status" value="1"/>
</dbReference>
<comment type="pathway">
    <text evidence="3">Protein modification; protein glycosylation.</text>
</comment>
<dbReference type="EC" id="2.4.1.221" evidence="4"/>
<evidence type="ECO:0000256" key="10">
    <source>
        <dbReference type="ARBA" id="ARBA00023157"/>
    </source>
</evidence>
<evidence type="ECO:0000313" key="20">
    <source>
        <dbReference type="Proteomes" id="UP001558652"/>
    </source>
</evidence>
<evidence type="ECO:0000256" key="17">
    <source>
        <dbReference type="ARBA" id="ARBA00047273"/>
    </source>
</evidence>
<dbReference type="Proteomes" id="UP001558652">
    <property type="component" value="Unassembled WGS sequence"/>
</dbReference>
<evidence type="ECO:0000256" key="8">
    <source>
        <dbReference type="ARBA" id="ARBA00022824"/>
    </source>
</evidence>
<dbReference type="InterPro" id="IPR019378">
    <property type="entry name" value="GDP-Fuc_O-FucTrfase"/>
</dbReference>
<keyword evidence="6" id="KW-0808">Transferase</keyword>
<dbReference type="Pfam" id="PF10250">
    <property type="entry name" value="O-FucT"/>
    <property type="match status" value="1"/>
</dbReference>
<evidence type="ECO:0000256" key="2">
    <source>
        <dbReference type="ARBA" id="ARBA00004555"/>
    </source>
</evidence>
<gene>
    <name evidence="19" type="ORF">AAG570_000175</name>
</gene>
<dbReference type="GO" id="GO:0005783">
    <property type="term" value="C:endoplasmic reticulum"/>
    <property type="evidence" value="ECO:0007669"/>
    <property type="project" value="UniProtKB-SubCell"/>
</dbReference>
<sequence length="368" mass="43032">MRMAIFVRNVAKLHGDWHLVLPSWHHLYHWRTIEAGEQNQLPWSKFFDIESLAAYVPVVEMHHFLKENGGRLDQVYVLQHFKNAFSENWDWEDKWNIEECELISDRKQIDGRYLAWFWGYKNMSADRVNCVSFQGPASQILRLLLMSPEEAVMVDYAEVALHERFGDAEYWRCRRSMRFNRDLVEEATRFRAVFLNSSDVTDGTLRPRDWRVRKTRGGPYLGVHLRRQDFVVGEMDEERVPISLREAAAQIASSLRNLSLSTVFVATDAPSTELNELKQLLVVDGFKMVHYDASVEDKQKYKDGGLAIIDQIICSHARHFIGTHESTFSFRIQEEREIMGFPLESTFNRLCPRAGVPCTQPTRWKIVF</sequence>
<name>A0ABD0ZHI7_9HEMI</name>
<evidence type="ECO:0000256" key="16">
    <source>
        <dbReference type="ARBA" id="ARBA00033083"/>
    </source>
</evidence>